<comment type="caution">
    <text evidence="2">The sequence shown here is derived from an EMBL/GenBank/DDBJ whole genome shotgun (WGS) entry which is preliminary data.</text>
</comment>
<feature type="transmembrane region" description="Helical" evidence="1">
    <location>
        <begin position="67"/>
        <end position="86"/>
    </location>
</feature>
<feature type="transmembrane region" description="Helical" evidence="1">
    <location>
        <begin position="7"/>
        <end position="26"/>
    </location>
</feature>
<dbReference type="EMBL" id="BIFT01000003">
    <property type="protein sequence ID" value="GCE32023.1"/>
    <property type="molecule type" value="Genomic_DNA"/>
</dbReference>
<reference evidence="3" key="1">
    <citation type="submission" date="2018-12" db="EMBL/GenBank/DDBJ databases">
        <title>Tengunoibacter tsumagoiensis gen. nov., sp. nov., Dictyobacter kobayashii sp. nov., D. alpinus sp. nov., and D. joshuensis sp. nov. and description of Dictyobacteraceae fam. nov. within the order Ktedonobacterales isolated from Tengu-no-mugimeshi.</title>
        <authorList>
            <person name="Wang C.M."/>
            <person name="Zheng Y."/>
            <person name="Sakai Y."/>
            <person name="Toyoda A."/>
            <person name="Minakuchi Y."/>
            <person name="Abe K."/>
            <person name="Yokota A."/>
            <person name="Yabe S."/>
        </authorList>
    </citation>
    <scope>NUCLEOTIDE SEQUENCE [LARGE SCALE GENOMIC DNA]</scope>
    <source>
        <strain evidence="3">Uno16</strain>
    </source>
</reference>
<dbReference type="PROSITE" id="PS51257">
    <property type="entry name" value="PROKAR_LIPOPROTEIN"/>
    <property type="match status" value="1"/>
</dbReference>
<dbReference type="RefSeq" id="WP_126632040.1">
    <property type="nucleotide sequence ID" value="NZ_BIFT01000003.1"/>
</dbReference>
<keyword evidence="1" id="KW-1133">Transmembrane helix</keyword>
<dbReference type="AlphaFoldDB" id="A0A402BKY1"/>
<protein>
    <submittedName>
        <fullName evidence="2">Uncharacterized protein</fullName>
    </submittedName>
</protein>
<evidence type="ECO:0000256" key="1">
    <source>
        <dbReference type="SAM" id="Phobius"/>
    </source>
</evidence>
<proteinExistence type="predicted"/>
<keyword evidence="3" id="KW-1185">Reference proteome</keyword>
<dbReference type="Proteomes" id="UP000287171">
    <property type="component" value="Unassembled WGS sequence"/>
</dbReference>
<keyword evidence="1" id="KW-0472">Membrane</keyword>
<evidence type="ECO:0000313" key="3">
    <source>
        <dbReference type="Proteomes" id="UP000287171"/>
    </source>
</evidence>
<accession>A0A402BKY1</accession>
<keyword evidence="1" id="KW-0812">Transmembrane</keyword>
<feature type="transmembrane region" description="Helical" evidence="1">
    <location>
        <begin position="32"/>
        <end position="55"/>
    </location>
</feature>
<gene>
    <name evidence="2" type="ORF">KDA_75070</name>
</gene>
<name>A0A402BKY1_9CHLR</name>
<feature type="transmembrane region" description="Helical" evidence="1">
    <location>
        <begin position="142"/>
        <end position="175"/>
    </location>
</feature>
<evidence type="ECO:0000313" key="2">
    <source>
        <dbReference type="EMBL" id="GCE32023.1"/>
    </source>
</evidence>
<organism evidence="2 3">
    <name type="scientific">Dictyobacter alpinus</name>
    <dbReference type="NCBI Taxonomy" id="2014873"/>
    <lineage>
        <taxon>Bacteria</taxon>
        <taxon>Bacillati</taxon>
        <taxon>Chloroflexota</taxon>
        <taxon>Ktedonobacteria</taxon>
        <taxon>Ktedonobacterales</taxon>
        <taxon>Dictyobacteraceae</taxon>
        <taxon>Dictyobacter</taxon>
    </lineage>
</organism>
<sequence length="191" mass="21020">MEKRHILAIIAFGLSCLWLWAVVAFGKWSAEWWGISIWVYAVVLALAFIGIAALLRLLDIDDTTPTVVLCFLSLFVVLSLAEGVFISEPSLAPQAPSDHSVTSSSDSSSHSSFFYYSWWHEATSSGSSSSSSSHSSNKGAGYVLLVLLLIALLLLAAIIPHFWVVAVFVGAVLLWCFTIKEFRRSSNYYSY</sequence>